<protein>
    <submittedName>
        <fullName evidence="1">Unnamed protein product</fullName>
    </submittedName>
</protein>
<sequence length="294" mass="33344">MIGRHLDFYKKFYTKKSDYDFDFIFIRDVQHFFRVSTAGAKLCTSSNSAWYFKSNFSSDEQVEQLEKLCADITEKLKLKRDLIVAGVTDPSEQQAIMEDSGTDEKKAYQLESVQHEERFTQSTRFVKPKDKNVVENVTAATLTKGLFNRIESGELDITLSTNKKNSLGSIVPEVLQRMSASDTTTKSAGVNHLTAIHQNNTSSSKSRKSAPESKSLKSSSKSTSKKSDSIFESINTMFSSTNTSSQLKFRNWVKIVNNSEIKQRKCQHHPTIQLHIPIFLQLISHLTQRKISLP</sequence>
<name>A0ACB5TB47_AMBMO</name>
<dbReference type="EMBL" id="BSXS01005148">
    <property type="protein sequence ID" value="GME83975.1"/>
    <property type="molecule type" value="Genomic_DNA"/>
</dbReference>
<keyword evidence="2" id="KW-1185">Reference proteome</keyword>
<evidence type="ECO:0000313" key="2">
    <source>
        <dbReference type="Proteomes" id="UP001165064"/>
    </source>
</evidence>
<accession>A0ACB5TB47</accession>
<gene>
    <name evidence="1" type="ORF">Amon02_000654200</name>
</gene>
<dbReference type="Proteomes" id="UP001165064">
    <property type="component" value="Unassembled WGS sequence"/>
</dbReference>
<evidence type="ECO:0000313" key="1">
    <source>
        <dbReference type="EMBL" id="GME83975.1"/>
    </source>
</evidence>
<proteinExistence type="predicted"/>
<comment type="caution">
    <text evidence="1">The sequence shown here is derived from an EMBL/GenBank/DDBJ whole genome shotgun (WGS) entry which is preliminary data.</text>
</comment>
<organism evidence="1 2">
    <name type="scientific">Ambrosiozyma monospora</name>
    <name type="common">Yeast</name>
    <name type="synonym">Endomycopsis monosporus</name>
    <dbReference type="NCBI Taxonomy" id="43982"/>
    <lineage>
        <taxon>Eukaryota</taxon>
        <taxon>Fungi</taxon>
        <taxon>Dikarya</taxon>
        <taxon>Ascomycota</taxon>
        <taxon>Saccharomycotina</taxon>
        <taxon>Pichiomycetes</taxon>
        <taxon>Pichiales</taxon>
        <taxon>Pichiaceae</taxon>
        <taxon>Ambrosiozyma</taxon>
    </lineage>
</organism>
<reference evidence="1" key="1">
    <citation type="submission" date="2023-04" db="EMBL/GenBank/DDBJ databases">
        <title>Ambrosiozyma monospora NBRC 10751.</title>
        <authorList>
            <person name="Ichikawa N."/>
            <person name="Sato H."/>
            <person name="Tonouchi N."/>
        </authorList>
    </citation>
    <scope>NUCLEOTIDE SEQUENCE</scope>
    <source>
        <strain evidence="1">NBRC 10751</strain>
    </source>
</reference>